<accession>A0A921HZL4</accession>
<comment type="caution">
    <text evidence="4">The sequence shown here is derived from an EMBL/GenBank/DDBJ whole genome shotgun (WGS) entry which is preliminary data.</text>
</comment>
<evidence type="ECO:0000256" key="1">
    <source>
        <dbReference type="ARBA" id="ARBA00043967"/>
    </source>
</evidence>
<dbReference type="Proteomes" id="UP000717835">
    <property type="component" value="Unassembled WGS sequence"/>
</dbReference>
<evidence type="ECO:0000259" key="2">
    <source>
        <dbReference type="Pfam" id="PF01458"/>
    </source>
</evidence>
<comment type="similarity">
    <text evidence="1">Belongs to the iron-sulfur cluster assembly SufBD family.</text>
</comment>
<dbReference type="GO" id="GO:0016226">
    <property type="term" value="P:iron-sulfur cluster assembly"/>
    <property type="evidence" value="ECO:0007669"/>
    <property type="project" value="InterPro"/>
</dbReference>
<gene>
    <name evidence="4" type="primary">sufD</name>
    <name evidence="4" type="ORF">K8W02_11955</name>
</gene>
<dbReference type="InterPro" id="IPR055346">
    <property type="entry name" value="Fe-S_cluster_assembly_SufBD"/>
</dbReference>
<organism evidence="4 5">
    <name type="scientific">Mediterranea massiliensis</name>
    <dbReference type="NCBI Taxonomy" id="1841865"/>
    <lineage>
        <taxon>Bacteria</taxon>
        <taxon>Pseudomonadati</taxon>
        <taxon>Bacteroidota</taxon>
        <taxon>Bacteroidia</taxon>
        <taxon>Bacteroidales</taxon>
        <taxon>Bacteroidaceae</taxon>
        <taxon>Mediterranea</taxon>
    </lineage>
</organism>
<evidence type="ECO:0000313" key="5">
    <source>
        <dbReference type="Proteomes" id="UP000717835"/>
    </source>
</evidence>
<dbReference type="Pfam" id="PF19295">
    <property type="entry name" value="SufBD_N"/>
    <property type="match status" value="1"/>
</dbReference>
<dbReference type="PANTHER" id="PTHR43575">
    <property type="entry name" value="PROTEIN ABCI7, CHLOROPLASTIC"/>
    <property type="match status" value="1"/>
</dbReference>
<protein>
    <submittedName>
        <fullName evidence="4">Fe-S cluster assembly protein SufD</fullName>
    </submittedName>
</protein>
<feature type="domain" description="SUF system FeS cluster assembly SufBD N-terminal" evidence="3">
    <location>
        <begin position="1"/>
        <end position="172"/>
    </location>
</feature>
<dbReference type="AlphaFoldDB" id="A0A921HZL4"/>
<reference evidence="4" key="1">
    <citation type="journal article" date="2021" name="PeerJ">
        <title>Extensive microbial diversity within the chicken gut microbiome revealed by metagenomics and culture.</title>
        <authorList>
            <person name="Gilroy R."/>
            <person name="Ravi A."/>
            <person name="Getino M."/>
            <person name="Pursley I."/>
            <person name="Horton D.L."/>
            <person name="Alikhan N.F."/>
            <person name="Baker D."/>
            <person name="Gharbi K."/>
            <person name="Hall N."/>
            <person name="Watson M."/>
            <person name="Adriaenssens E.M."/>
            <person name="Foster-Nyarko E."/>
            <person name="Jarju S."/>
            <person name="Secka A."/>
            <person name="Antonio M."/>
            <person name="Oren A."/>
            <person name="Chaudhuri R.R."/>
            <person name="La Ragione R."/>
            <person name="Hildebrand F."/>
            <person name="Pallen M.J."/>
        </authorList>
    </citation>
    <scope>NUCLEOTIDE SEQUENCE</scope>
    <source>
        <strain evidence="4">CHK55-1828</strain>
    </source>
</reference>
<dbReference type="SUPFAM" id="SSF101960">
    <property type="entry name" value="Stabilizer of iron transporter SufD"/>
    <property type="match status" value="1"/>
</dbReference>
<dbReference type="InterPro" id="IPR045595">
    <property type="entry name" value="SufBD_N"/>
</dbReference>
<dbReference type="InterPro" id="IPR000825">
    <property type="entry name" value="SUF_FeS_clus_asmbl_SufBD_core"/>
</dbReference>
<dbReference type="EMBL" id="DYVX01000096">
    <property type="protein sequence ID" value="HJF93077.1"/>
    <property type="molecule type" value="Genomic_DNA"/>
</dbReference>
<name>A0A921HZL4_9BACT</name>
<dbReference type="RefSeq" id="WP_276829092.1">
    <property type="nucleotide sequence ID" value="NZ_DYVX01000096.1"/>
</dbReference>
<feature type="domain" description="SUF system FeS cluster assembly SufBD core" evidence="2">
    <location>
        <begin position="181"/>
        <end position="408"/>
    </location>
</feature>
<dbReference type="PANTHER" id="PTHR43575:SF1">
    <property type="entry name" value="PROTEIN ABCI7, CHLOROPLASTIC"/>
    <property type="match status" value="1"/>
</dbReference>
<dbReference type="InterPro" id="IPR011542">
    <property type="entry name" value="SUF_FeS_clus_asmbl_SufD"/>
</dbReference>
<evidence type="ECO:0000313" key="4">
    <source>
        <dbReference type="EMBL" id="HJF93077.1"/>
    </source>
</evidence>
<reference evidence="4" key="2">
    <citation type="submission" date="2021-09" db="EMBL/GenBank/DDBJ databases">
        <authorList>
            <person name="Gilroy R."/>
        </authorList>
    </citation>
    <scope>NUCLEOTIDE SEQUENCE</scope>
    <source>
        <strain evidence="4">CHK55-1828</strain>
    </source>
</reference>
<dbReference type="Pfam" id="PF01458">
    <property type="entry name" value="SUFBD_core"/>
    <property type="match status" value="1"/>
</dbReference>
<evidence type="ECO:0000259" key="3">
    <source>
        <dbReference type="Pfam" id="PF19295"/>
    </source>
</evidence>
<sequence>MKPEQQYIDLFSQCEAMVCQHSCEVMNAPRAAAFAHFERLGFPTRKDEKYKYTDVSKLFEPDYGLNLKQLDIPVNPYDVFKCDVPNMSTSLYFVVNDAFYSKALPKSHLPEGVLFGSLRQLATEHPELVKKYYARLADASKDGVTALNTALAEDGVLLYVPRNVVVERPIQLVNILRSDVNLMVNRRVLIVLEEGAQARLLVCDHAMDAVNFLATQIVEVFVGRNAVFDLYELEETHTSTVRISSLYVRQEAGSNVLLNGMTLTNGTTRNTVQVTLAGENAEINLCGMAVADKNQHVDNHTSIDHAVPRCTSNELFKYVLDDQATGAFAGLVLVRPGAQHTSSQQTNRNLCATRDARMYTQPQLEIYADDVKCSHGATVGQLDDAALFYMQQRGIPLKEARMLLMFAFLGEVIDTIRLDALRDRLHLLVEKRFRGELNKCQGCAICNG</sequence>
<dbReference type="NCBIfam" id="TIGR01981">
    <property type="entry name" value="sufD"/>
    <property type="match status" value="1"/>
</dbReference>
<proteinExistence type="inferred from homology"/>
<dbReference type="InterPro" id="IPR037284">
    <property type="entry name" value="SUF_FeS_clus_asmbl_SufBD_sf"/>
</dbReference>